<comment type="catalytic activity">
    <reaction evidence="1 6">
        <text>Cleavage of hydrophobic, N-terminal signal or leader sequences from secreted and periplasmic proteins.</text>
        <dbReference type="EC" id="3.4.21.89"/>
    </reaction>
</comment>
<evidence type="ECO:0000256" key="2">
    <source>
        <dbReference type="ARBA" id="ARBA00004401"/>
    </source>
</evidence>
<dbReference type="PROSITE" id="PS00761">
    <property type="entry name" value="SPASE_I_3"/>
    <property type="match status" value="1"/>
</dbReference>
<dbReference type="InterPro" id="IPR036286">
    <property type="entry name" value="LexA/Signal_pep-like_sf"/>
</dbReference>
<comment type="similarity">
    <text evidence="3 6">Belongs to the peptidase S26 family.</text>
</comment>
<comment type="caution">
    <text evidence="8">The sequence shown here is derived from an EMBL/GenBank/DDBJ whole genome shotgun (WGS) entry which is preliminary data.</text>
</comment>
<evidence type="ECO:0000256" key="1">
    <source>
        <dbReference type="ARBA" id="ARBA00000677"/>
    </source>
</evidence>
<dbReference type="InterPro" id="IPR019758">
    <property type="entry name" value="Pept_S26A_signal_pept_1_CS"/>
</dbReference>
<keyword evidence="5 6" id="KW-0378">Hydrolase</keyword>
<dbReference type="Proteomes" id="UP001595698">
    <property type="component" value="Unassembled WGS sequence"/>
</dbReference>
<dbReference type="InterPro" id="IPR019533">
    <property type="entry name" value="Peptidase_S26"/>
</dbReference>
<evidence type="ECO:0000313" key="9">
    <source>
        <dbReference type="Proteomes" id="UP001595698"/>
    </source>
</evidence>
<dbReference type="InterPro" id="IPR000223">
    <property type="entry name" value="Pept_S26A_signal_pept_1"/>
</dbReference>
<dbReference type="NCBIfam" id="TIGR02227">
    <property type="entry name" value="sigpep_I_bact"/>
    <property type="match status" value="1"/>
</dbReference>
<proteinExistence type="inferred from homology"/>
<gene>
    <name evidence="8" type="primary">lepB</name>
    <name evidence="8" type="ORF">ACFOYY_35890</name>
</gene>
<keyword evidence="9" id="KW-1185">Reference proteome</keyword>
<reference evidence="9" key="1">
    <citation type="journal article" date="2019" name="Int. J. Syst. Evol. Microbiol.">
        <title>The Global Catalogue of Microorganisms (GCM) 10K type strain sequencing project: providing services to taxonomists for standard genome sequencing and annotation.</title>
        <authorList>
            <consortium name="The Broad Institute Genomics Platform"/>
            <consortium name="The Broad Institute Genome Sequencing Center for Infectious Disease"/>
            <person name="Wu L."/>
            <person name="Ma J."/>
        </authorList>
    </citation>
    <scope>NUCLEOTIDE SEQUENCE [LARGE SCALE GENOMIC DNA]</scope>
    <source>
        <strain evidence="9">TBRC 7912</strain>
    </source>
</reference>
<dbReference type="EMBL" id="JBHSBC010000048">
    <property type="protein sequence ID" value="MFC3985559.1"/>
    <property type="molecule type" value="Genomic_DNA"/>
</dbReference>
<dbReference type="Gene3D" id="2.10.109.10">
    <property type="entry name" value="Umud Fragment, subunit A"/>
    <property type="match status" value="1"/>
</dbReference>
<dbReference type="Pfam" id="PF10502">
    <property type="entry name" value="Peptidase_S26"/>
    <property type="match status" value="1"/>
</dbReference>
<protein>
    <recommendedName>
        <fullName evidence="4 6">Signal peptidase I</fullName>
        <ecNumber evidence="4 6">3.4.21.89</ecNumber>
    </recommendedName>
</protein>
<dbReference type="GO" id="GO:0009003">
    <property type="term" value="F:signal peptidase activity"/>
    <property type="evidence" value="ECO:0007669"/>
    <property type="project" value="UniProtKB-EC"/>
</dbReference>
<evidence type="ECO:0000256" key="3">
    <source>
        <dbReference type="ARBA" id="ARBA00009370"/>
    </source>
</evidence>
<evidence type="ECO:0000256" key="6">
    <source>
        <dbReference type="RuleBase" id="RU362042"/>
    </source>
</evidence>
<comment type="subcellular location">
    <subcellularLocation>
        <location evidence="2">Cell membrane</location>
        <topology evidence="2">Single-pass type II membrane protein</topology>
    </subcellularLocation>
    <subcellularLocation>
        <location evidence="6">Membrane</location>
        <topology evidence="6">Single-pass type II membrane protein</topology>
    </subcellularLocation>
</comment>
<evidence type="ECO:0000259" key="7">
    <source>
        <dbReference type="Pfam" id="PF10502"/>
    </source>
</evidence>
<keyword evidence="6" id="KW-0645">Protease</keyword>
<dbReference type="RefSeq" id="WP_386195876.1">
    <property type="nucleotide sequence ID" value="NZ_JBHSBC010000048.1"/>
</dbReference>
<organism evidence="8 9">
    <name type="scientific">Streptosporangium jomthongense</name>
    <dbReference type="NCBI Taxonomy" id="1193683"/>
    <lineage>
        <taxon>Bacteria</taxon>
        <taxon>Bacillati</taxon>
        <taxon>Actinomycetota</taxon>
        <taxon>Actinomycetes</taxon>
        <taxon>Streptosporangiales</taxon>
        <taxon>Streptosporangiaceae</taxon>
        <taxon>Streptosporangium</taxon>
    </lineage>
</organism>
<evidence type="ECO:0000313" key="8">
    <source>
        <dbReference type="EMBL" id="MFC3985559.1"/>
    </source>
</evidence>
<feature type="domain" description="Peptidase S26" evidence="7">
    <location>
        <begin position="13"/>
        <end position="153"/>
    </location>
</feature>
<dbReference type="EC" id="3.4.21.89" evidence="4 6"/>
<dbReference type="PANTHER" id="PTHR43390">
    <property type="entry name" value="SIGNAL PEPTIDASE I"/>
    <property type="match status" value="1"/>
</dbReference>
<dbReference type="PANTHER" id="PTHR43390:SF1">
    <property type="entry name" value="CHLOROPLAST PROCESSING PEPTIDASE"/>
    <property type="match status" value="1"/>
</dbReference>
<evidence type="ECO:0000256" key="4">
    <source>
        <dbReference type="ARBA" id="ARBA00013208"/>
    </source>
</evidence>
<dbReference type="CDD" id="cd06530">
    <property type="entry name" value="S26_SPase_I"/>
    <property type="match status" value="1"/>
</dbReference>
<sequence length="156" mass="16686">MVEDITGRRGFRTGSAAMEPTIKKGQHFIARMVGADFVPKTGEVILYRPPASWTDPSSQPDTGFRIARIIGAPGNSVSCCDATGKVVVDGRSLSEPYVSAHPASAADFELDVPPGRLWIMGDNRDISADSRYYQDTAEHGTIAVSDVVGVVDTRSS</sequence>
<evidence type="ECO:0000256" key="5">
    <source>
        <dbReference type="ARBA" id="ARBA00022801"/>
    </source>
</evidence>
<dbReference type="PRINTS" id="PR00727">
    <property type="entry name" value="LEADERPTASE"/>
</dbReference>
<dbReference type="SUPFAM" id="SSF51306">
    <property type="entry name" value="LexA/Signal peptidase"/>
    <property type="match status" value="1"/>
</dbReference>
<name>A0ABV8FA52_9ACTN</name>
<accession>A0ABV8FA52</accession>